<proteinExistence type="predicted"/>
<evidence type="ECO:0000259" key="1">
    <source>
        <dbReference type="PROSITE" id="PS51186"/>
    </source>
</evidence>
<sequence length="199" mass="21966">MDVPTHTDGTVARTPRLALRHVRPDDAEAFLAWRSRPDVMKYLYLEPWTMPVARERVATWADASFSAAGDVLTLAVETPTTVIGEALLKWAAGEGQVEIGYAFRPDVAGKGYATEAARALLGIAFEDYGFHRAFARIDAENLASVRVAQRLGMRLEAKLVENDRRPADGVWATEVVYAVLATEHAARRRDWSRTGARVG</sequence>
<gene>
    <name evidence="2" type="ORF">ET495_03985</name>
</gene>
<dbReference type="GO" id="GO:0016747">
    <property type="term" value="F:acyltransferase activity, transferring groups other than amino-acyl groups"/>
    <property type="evidence" value="ECO:0007669"/>
    <property type="project" value="InterPro"/>
</dbReference>
<dbReference type="EMBL" id="CP035495">
    <property type="protein sequence ID" value="QAY62549.1"/>
    <property type="molecule type" value="Genomic_DNA"/>
</dbReference>
<keyword evidence="2" id="KW-0808">Transferase</keyword>
<dbReference type="KEGG" id="xyl:ET495_03985"/>
<dbReference type="InterPro" id="IPR016181">
    <property type="entry name" value="Acyl_CoA_acyltransferase"/>
</dbReference>
<dbReference type="PANTHER" id="PTHR43792">
    <property type="entry name" value="GNAT FAMILY, PUTATIVE (AFU_ORTHOLOGUE AFUA_3G00765)-RELATED-RELATED"/>
    <property type="match status" value="1"/>
</dbReference>
<dbReference type="PANTHER" id="PTHR43792:SF1">
    <property type="entry name" value="N-ACETYLTRANSFERASE DOMAIN-CONTAINING PROTEIN"/>
    <property type="match status" value="1"/>
</dbReference>
<keyword evidence="3" id="KW-1185">Reference proteome</keyword>
<organism evidence="2 3">
    <name type="scientific">Xylanimonas allomyrinae</name>
    <dbReference type="NCBI Taxonomy" id="2509459"/>
    <lineage>
        <taxon>Bacteria</taxon>
        <taxon>Bacillati</taxon>
        <taxon>Actinomycetota</taxon>
        <taxon>Actinomycetes</taxon>
        <taxon>Micrococcales</taxon>
        <taxon>Promicromonosporaceae</taxon>
        <taxon>Xylanimonas</taxon>
    </lineage>
</organism>
<dbReference type="SUPFAM" id="SSF55729">
    <property type="entry name" value="Acyl-CoA N-acyltransferases (Nat)"/>
    <property type="match status" value="1"/>
</dbReference>
<dbReference type="RefSeq" id="WP_129202786.1">
    <property type="nucleotide sequence ID" value="NZ_CP035495.1"/>
</dbReference>
<accession>A0A4P6EMN8</accession>
<protein>
    <submittedName>
        <fullName evidence="2">N-acetyltransferase</fullName>
    </submittedName>
</protein>
<dbReference type="OrthoDB" id="9132139at2"/>
<dbReference type="Pfam" id="PF13302">
    <property type="entry name" value="Acetyltransf_3"/>
    <property type="match status" value="1"/>
</dbReference>
<dbReference type="Proteomes" id="UP000291758">
    <property type="component" value="Chromosome"/>
</dbReference>
<dbReference type="PROSITE" id="PS51186">
    <property type="entry name" value="GNAT"/>
    <property type="match status" value="1"/>
</dbReference>
<dbReference type="InterPro" id="IPR000182">
    <property type="entry name" value="GNAT_dom"/>
</dbReference>
<reference evidence="2 3" key="1">
    <citation type="submission" date="2019-01" db="EMBL/GenBank/DDBJ databases">
        <title>Genome sequencing of strain 2JSPR-7.</title>
        <authorList>
            <person name="Heo J."/>
            <person name="Kim S.-J."/>
            <person name="Kim J.-S."/>
            <person name="Hong S.-B."/>
            <person name="Kwon S.-W."/>
        </authorList>
    </citation>
    <scope>NUCLEOTIDE SEQUENCE [LARGE SCALE GENOMIC DNA]</scope>
    <source>
        <strain evidence="2 3">2JSPR-7</strain>
    </source>
</reference>
<dbReference type="Gene3D" id="3.40.630.30">
    <property type="match status" value="1"/>
</dbReference>
<evidence type="ECO:0000313" key="3">
    <source>
        <dbReference type="Proteomes" id="UP000291758"/>
    </source>
</evidence>
<feature type="domain" description="N-acetyltransferase" evidence="1">
    <location>
        <begin position="17"/>
        <end position="182"/>
    </location>
</feature>
<dbReference type="AlphaFoldDB" id="A0A4P6EMN8"/>
<evidence type="ECO:0000313" key="2">
    <source>
        <dbReference type="EMBL" id="QAY62549.1"/>
    </source>
</evidence>
<dbReference type="InterPro" id="IPR051531">
    <property type="entry name" value="N-acetyltransferase"/>
</dbReference>
<name>A0A4P6EMN8_9MICO</name>